<comment type="subcellular location">
    <subcellularLocation>
        <location evidence="1">Secreted</location>
    </subcellularLocation>
</comment>
<feature type="chain" id="PRO_5043029732" description="AA1-like domain-containing protein" evidence="5">
    <location>
        <begin position="20"/>
        <end position="194"/>
    </location>
</feature>
<dbReference type="GO" id="GO:0005576">
    <property type="term" value="C:extracellular region"/>
    <property type="evidence" value="ECO:0007669"/>
    <property type="project" value="UniProtKB-SubCell"/>
</dbReference>
<evidence type="ECO:0000313" key="7">
    <source>
        <dbReference type="EMBL" id="KAK4227080.1"/>
    </source>
</evidence>
<evidence type="ECO:0000259" key="6">
    <source>
        <dbReference type="Pfam" id="PF16541"/>
    </source>
</evidence>
<reference evidence="7" key="1">
    <citation type="journal article" date="2023" name="Mol. Phylogenet. Evol.">
        <title>Genome-scale phylogeny and comparative genomics of the fungal order Sordariales.</title>
        <authorList>
            <person name="Hensen N."/>
            <person name="Bonometti L."/>
            <person name="Westerberg I."/>
            <person name="Brannstrom I.O."/>
            <person name="Guillou S."/>
            <person name="Cros-Aarteil S."/>
            <person name="Calhoun S."/>
            <person name="Haridas S."/>
            <person name="Kuo A."/>
            <person name="Mondo S."/>
            <person name="Pangilinan J."/>
            <person name="Riley R."/>
            <person name="LaButti K."/>
            <person name="Andreopoulos B."/>
            <person name="Lipzen A."/>
            <person name="Chen C."/>
            <person name="Yan M."/>
            <person name="Daum C."/>
            <person name="Ng V."/>
            <person name="Clum A."/>
            <person name="Steindorff A."/>
            <person name="Ohm R.A."/>
            <person name="Martin F."/>
            <person name="Silar P."/>
            <person name="Natvig D.O."/>
            <person name="Lalanne C."/>
            <person name="Gautier V."/>
            <person name="Ament-Velasquez S.L."/>
            <person name="Kruys A."/>
            <person name="Hutchinson M.I."/>
            <person name="Powell A.J."/>
            <person name="Barry K."/>
            <person name="Miller A.N."/>
            <person name="Grigoriev I.V."/>
            <person name="Debuchy R."/>
            <person name="Gladieux P."/>
            <person name="Hiltunen Thoren M."/>
            <person name="Johannesson H."/>
        </authorList>
    </citation>
    <scope>NUCLEOTIDE SEQUENCE</scope>
    <source>
        <strain evidence="7">CBS 990.96</strain>
    </source>
</reference>
<keyword evidence="4" id="KW-1015">Disulfide bond</keyword>
<gene>
    <name evidence="7" type="ORF">QBC38DRAFT_478630</name>
</gene>
<feature type="signal peptide" evidence="5">
    <location>
        <begin position="1"/>
        <end position="19"/>
    </location>
</feature>
<dbReference type="Pfam" id="PF16541">
    <property type="entry name" value="AltA1"/>
    <property type="match status" value="1"/>
</dbReference>
<evidence type="ECO:0000313" key="8">
    <source>
        <dbReference type="Proteomes" id="UP001301958"/>
    </source>
</evidence>
<evidence type="ECO:0000256" key="1">
    <source>
        <dbReference type="ARBA" id="ARBA00004613"/>
    </source>
</evidence>
<evidence type="ECO:0000256" key="5">
    <source>
        <dbReference type="SAM" id="SignalP"/>
    </source>
</evidence>
<dbReference type="InterPro" id="IPR032382">
    <property type="entry name" value="AltA1"/>
</dbReference>
<keyword evidence="3 5" id="KW-0732">Signal</keyword>
<dbReference type="EMBL" id="MU865336">
    <property type="protein sequence ID" value="KAK4227080.1"/>
    <property type="molecule type" value="Genomic_DNA"/>
</dbReference>
<evidence type="ECO:0000256" key="4">
    <source>
        <dbReference type="ARBA" id="ARBA00023157"/>
    </source>
</evidence>
<dbReference type="Proteomes" id="UP001301958">
    <property type="component" value="Unassembled WGS sequence"/>
</dbReference>
<keyword evidence="8" id="KW-1185">Reference proteome</keyword>
<name>A0AAN7BPH4_9PEZI</name>
<dbReference type="AlphaFoldDB" id="A0AAN7BPH4"/>
<evidence type="ECO:0000256" key="2">
    <source>
        <dbReference type="ARBA" id="ARBA00022525"/>
    </source>
</evidence>
<protein>
    <recommendedName>
        <fullName evidence="6">AA1-like domain-containing protein</fullName>
    </recommendedName>
</protein>
<proteinExistence type="predicted"/>
<keyword evidence="2" id="KW-0964">Secreted</keyword>
<organism evidence="7 8">
    <name type="scientific">Podospora fimiseda</name>
    <dbReference type="NCBI Taxonomy" id="252190"/>
    <lineage>
        <taxon>Eukaryota</taxon>
        <taxon>Fungi</taxon>
        <taxon>Dikarya</taxon>
        <taxon>Ascomycota</taxon>
        <taxon>Pezizomycotina</taxon>
        <taxon>Sordariomycetes</taxon>
        <taxon>Sordariomycetidae</taxon>
        <taxon>Sordariales</taxon>
        <taxon>Podosporaceae</taxon>
        <taxon>Podospora</taxon>
    </lineage>
</organism>
<sequence length="194" mass="21031">MVSTRFLLFTLSTTTASVAIPLAARQYDDYQPTCWDKILDLQWTISGLSYSASYTTVSPEANTTSWDYVGFTLSNSAVGYMADCVAGSVVGFNGTEEYSCTLGEGAPEGAGVKFKFAKEQGKVEVEEVILCSEGEGHSATFVAKGETGVSLGQCTDETQENEEWKEGEVYKNREVKCAGGEDVSLWPSQFLVKE</sequence>
<evidence type="ECO:0000256" key="3">
    <source>
        <dbReference type="ARBA" id="ARBA00022729"/>
    </source>
</evidence>
<accession>A0AAN7BPH4</accession>
<reference evidence="7" key="2">
    <citation type="submission" date="2023-05" db="EMBL/GenBank/DDBJ databases">
        <authorList>
            <consortium name="Lawrence Berkeley National Laboratory"/>
            <person name="Steindorff A."/>
            <person name="Hensen N."/>
            <person name="Bonometti L."/>
            <person name="Westerberg I."/>
            <person name="Brannstrom I.O."/>
            <person name="Guillou S."/>
            <person name="Cros-Aarteil S."/>
            <person name="Calhoun S."/>
            <person name="Haridas S."/>
            <person name="Kuo A."/>
            <person name="Mondo S."/>
            <person name="Pangilinan J."/>
            <person name="Riley R."/>
            <person name="Labutti K."/>
            <person name="Andreopoulos B."/>
            <person name="Lipzen A."/>
            <person name="Chen C."/>
            <person name="Yanf M."/>
            <person name="Daum C."/>
            <person name="Ng V."/>
            <person name="Clum A."/>
            <person name="Ohm R."/>
            <person name="Martin F."/>
            <person name="Silar P."/>
            <person name="Natvig D."/>
            <person name="Lalanne C."/>
            <person name="Gautier V."/>
            <person name="Ament-Velasquez S.L."/>
            <person name="Kruys A."/>
            <person name="Hutchinson M.I."/>
            <person name="Powell A.J."/>
            <person name="Barry K."/>
            <person name="Miller A.N."/>
            <person name="Grigoriev I.V."/>
            <person name="Debuchy R."/>
            <person name="Gladieux P."/>
            <person name="Thoren M.H."/>
            <person name="Johannesson H."/>
        </authorList>
    </citation>
    <scope>NUCLEOTIDE SEQUENCE</scope>
    <source>
        <strain evidence="7">CBS 990.96</strain>
    </source>
</reference>
<feature type="domain" description="AA1-like" evidence="6">
    <location>
        <begin position="54"/>
        <end position="177"/>
    </location>
</feature>
<comment type="caution">
    <text evidence="7">The sequence shown here is derived from an EMBL/GenBank/DDBJ whole genome shotgun (WGS) entry which is preliminary data.</text>
</comment>